<sequence length="238" mass="24955">MAGPRLAGLAGVRTSWRTLDDGEFFCTGCGGDRSYRLRAGRRRFAVLGIPLVPRGDVPPVVECAACRRHDDTGALDHPTTNRLATMLREAVHSVALSVLAASGADSRATLEAAVEAVRAAGYPECDEDSLLERLAALCADPLYDPAAHEPGGPEFPDALAAADHHMAVHIELCEALEPLAPHLAAAGREALLLQGAAIALADGPYEPAERDMLESVGCALALRPADTERLLAAARTPS</sequence>
<evidence type="ECO:0000313" key="3">
    <source>
        <dbReference type="Proteomes" id="UP001183414"/>
    </source>
</evidence>
<dbReference type="RefSeq" id="WP_311671448.1">
    <property type="nucleotide sequence ID" value="NZ_JAVREQ010000001.1"/>
</dbReference>
<accession>A0ABU2NKF8</accession>
<keyword evidence="3" id="KW-1185">Reference proteome</keyword>
<dbReference type="Proteomes" id="UP001183414">
    <property type="component" value="Unassembled WGS sequence"/>
</dbReference>
<protein>
    <submittedName>
        <fullName evidence="2">TerB family tellurite resistance protein</fullName>
    </submittedName>
</protein>
<dbReference type="InterPro" id="IPR007791">
    <property type="entry name" value="DjlA_N"/>
</dbReference>
<gene>
    <name evidence="2" type="ORF">RM572_01595</name>
</gene>
<name>A0ABU2NKF8_9ACTN</name>
<organism evidence="2 3">
    <name type="scientific">Streptomyces hazeniae</name>
    <dbReference type="NCBI Taxonomy" id="3075538"/>
    <lineage>
        <taxon>Bacteria</taxon>
        <taxon>Bacillati</taxon>
        <taxon>Actinomycetota</taxon>
        <taxon>Actinomycetes</taxon>
        <taxon>Kitasatosporales</taxon>
        <taxon>Streptomycetaceae</taxon>
        <taxon>Streptomyces</taxon>
    </lineage>
</organism>
<dbReference type="EMBL" id="JAVREQ010000001">
    <property type="protein sequence ID" value="MDT0377469.1"/>
    <property type="molecule type" value="Genomic_DNA"/>
</dbReference>
<proteinExistence type="predicted"/>
<reference evidence="3" key="1">
    <citation type="submission" date="2023-07" db="EMBL/GenBank/DDBJ databases">
        <title>30 novel species of actinomycetes from the DSMZ collection.</title>
        <authorList>
            <person name="Nouioui I."/>
        </authorList>
    </citation>
    <scope>NUCLEOTIDE SEQUENCE [LARGE SCALE GENOMIC DNA]</scope>
    <source>
        <strain evidence="3">DSM 42041</strain>
    </source>
</reference>
<comment type="caution">
    <text evidence="2">The sequence shown here is derived from an EMBL/GenBank/DDBJ whole genome shotgun (WGS) entry which is preliminary data.</text>
</comment>
<dbReference type="Pfam" id="PF05099">
    <property type="entry name" value="TerB"/>
    <property type="match status" value="1"/>
</dbReference>
<feature type="domain" description="Co-chaperone DjlA N-terminal" evidence="1">
    <location>
        <begin position="156"/>
        <end position="230"/>
    </location>
</feature>
<evidence type="ECO:0000259" key="1">
    <source>
        <dbReference type="Pfam" id="PF05099"/>
    </source>
</evidence>
<dbReference type="InterPro" id="IPR029024">
    <property type="entry name" value="TerB-like"/>
</dbReference>
<dbReference type="SUPFAM" id="SSF158682">
    <property type="entry name" value="TerB-like"/>
    <property type="match status" value="1"/>
</dbReference>
<evidence type="ECO:0000313" key="2">
    <source>
        <dbReference type="EMBL" id="MDT0377469.1"/>
    </source>
</evidence>